<dbReference type="Proteomes" id="UP000027451">
    <property type="component" value="Unassembled WGS sequence"/>
</dbReference>
<protein>
    <recommendedName>
        <fullName evidence="3">TrfB transcriptional repressor protein domain-containing protein</fullName>
    </recommendedName>
</protein>
<sequence>MREQASEYGTRSFSEQSRDIARAVIVDGRAAVEVAKEFNVTRQRVNQLVTRYYQALLGSNVQEDVVLWLKHGFEVPSTAIEPLEEFFFKARRSKDTKKVQSAIAALIKTLGAQVSKLE</sequence>
<accession>A0A656QEM5</accession>
<keyword evidence="1" id="KW-0805">Transcription regulation</keyword>
<dbReference type="OrthoDB" id="9003609at2"/>
<dbReference type="SUPFAM" id="SSF88659">
    <property type="entry name" value="Sigma3 and sigma4 domains of RNA polymerase sigma factors"/>
    <property type="match status" value="1"/>
</dbReference>
<dbReference type="Pfam" id="PF16509">
    <property type="entry name" value="KORA"/>
    <property type="match status" value="1"/>
</dbReference>
<proteinExistence type="predicted"/>
<dbReference type="InterPro" id="IPR053721">
    <property type="entry name" value="Fimbrial_Adhesin_Reg"/>
</dbReference>
<dbReference type="InterPro" id="IPR013324">
    <property type="entry name" value="RNA_pol_sigma_r3/r4-like"/>
</dbReference>
<dbReference type="InterPro" id="IPR032428">
    <property type="entry name" value="TrfB"/>
</dbReference>
<keyword evidence="2" id="KW-0804">Transcription</keyword>
<evidence type="ECO:0000313" key="5">
    <source>
        <dbReference type="Proteomes" id="UP000027451"/>
    </source>
</evidence>
<dbReference type="Gene3D" id="1.10.10.2690">
    <property type="match status" value="1"/>
</dbReference>
<evidence type="ECO:0000256" key="1">
    <source>
        <dbReference type="ARBA" id="ARBA00023015"/>
    </source>
</evidence>
<comment type="caution">
    <text evidence="4">The sequence shown here is derived from an EMBL/GenBank/DDBJ whole genome shotgun (WGS) entry which is preliminary data.</text>
</comment>
<reference evidence="4 5" key="1">
    <citation type="submission" date="2014-03" db="EMBL/GenBank/DDBJ databases">
        <title>Draft Genome Sequences of Four Burkholderia Strains.</title>
        <authorList>
            <person name="Liu X.Y."/>
            <person name="Li C.X."/>
            <person name="Xu J.H."/>
        </authorList>
    </citation>
    <scope>NUCLEOTIDE SEQUENCE [LARGE SCALE GENOMIC DNA]</scope>
    <source>
        <strain evidence="4 5">OP-1</strain>
    </source>
</reference>
<dbReference type="EMBL" id="JFHD01000018">
    <property type="protein sequence ID" value="KDR28486.1"/>
    <property type="molecule type" value="Genomic_DNA"/>
</dbReference>
<evidence type="ECO:0000256" key="2">
    <source>
        <dbReference type="ARBA" id="ARBA00023163"/>
    </source>
</evidence>
<evidence type="ECO:0000259" key="3">
    <source>
        <dbReference type="Pfam" id="PF16509"/>
    </source>
</evidence>
<dbReference type="AlphaFoldDB" id="A0A656QEM5"/>
<gene>
    <name evidence="4" type="ORF">BG60_11215</name>
</gene>
<evidence type="ECO:0000313" key="4">
    <source>
        <dbReference type="EMBL" id="KDR28486.1"/>
    </source>
</evidence>
<feature type="domain" description="TrfB transcriptional repressor protein" evidence="3">
    <location>
        <begin position="14"/>
        <end position="56"/>
    </location>
</feature>
<organism evidence="4 5">
    <name type="scientific">Caballeronia zhejiangensis</name>
    <dbReference type="NCBI Taxonomy" id="871203"/>
    <lineage>
        <taxon>Bacteria</taxon>
        <taxon>Pseudomonadati</taxon>
        <taxon>Pseudomonadota</taxon>
        <taxon>Betaproteobacteria</taxon>
        <taxon>Burkholderiales</taxon>
        <taxon>Burkholderiaceae</taxon>
        <taxon>Caballeronia</taxon>
    </lineage>
</organism>
<name>A0A656QEM5_9BURK</name>
<keyword evidence="5" id="KW-1185">Reference proteome</keyword>